<dbReference type="Pfam" id="PF13456">
    <property type="entry name" value="RVT_3"/>
    <property type="match status" value="1"/>
</dbReference>
<dbReference type="Pfam" id="PF13966">
    <property type="entry name" value="zf-RVT"/>
    <property type="match status" value="1"/>
</dbReference>
<name>A0A6P9ETS1_JUGRE</name>
<proteinExistence type="predicted"/>
<dbReference type="CDD" id="cd01650">
    <property type="entry name" value="RT_nLTR_like"/>
    <property type="match status" value="1"/>
</dbReference>
<dbReference type="GO" id="GO:0004523">
    <property type="term" value="F:RNA-DNA hybrid ribonuclease activity"/>
    <property type="evidence" value="ECO:0007669"/>
    <property type="project" value="InterPro"/>
</dbReference>
<dbReference type="GO" id="GO:0003676">
    <property type="term" value="F:nucleic acid binding"/>
    <property type="evidence" value="ECO:0007669"/>
    <property type="project" value="InterPro"/>
</dbReference>
<dbReference type="PANTHER" id="PTHR33116">
    <property type="entry name" value="REVERSE TRANSCRIPTASE ZINC-BINDING DOMAIN-CONTAINING PROTEIN-RELATED-RELATED"/>
    <property type="match status" value="1"/>
</dbReference>
<dbReference type="Pfam" id="PF00078">
    <property type="entry name" value="RVT_1"/>
    <property type="match status" value="1"/>
</dbReference>
<evidence type="ECO:0000313" key="3">
    <source>
        <dbReference type="Proteomes" id="UP000235220"/>
    </source>
</evidence>
<keyword evidence="3" id="KW-1185">Reference proteome</keyword>
<evidence type="ECO:0000313" key="4">
    <source>
        <dbReference type="RefSeq" id="XP_035551054.1"/>
    </source>
</evidence>
<dbReference type="Gene3D" id="3.60.10.10">
    <property type="entry name" value="Endonuclease/exonuclease/phosphatase"/>
    <property type="match status" value="1"/>
</dbReference>
<dbReference type="Proteomes" id="UP000235220">
    <property type="component" value="Chromosome 10"/>
</dbReference>
<feature type="compositionally biased region" description="Polar residues" evidence="1">
    <location>
        <begin position="145"/>
        <end position="156"/>
    </location>
</feature>
<feature type="region of interest" description="Disordered" evidence="1">
    <location>
        <begin position="145"/>
        <end position="181"/>
    </location>
</feature>
<dbReference type="OrthoDB" id="1748430at2759"/>
<protein>
    <submittedName>
        <fullName evidence="4">Uncharacterized protein LOC118349652</fullName>
    </submittedName>
</protein>
<gene>
    <name evidence="4" type="primary">LOC118349652</name>
</gene>
<dbReference type="RefSeq" id="XP_035551054.1">
    <property type="nucleotide sequence ID" value="XM_035695161.1"/>
</dbReference>
<organism evidence="3 4">
    <name type="scientific">Juglans regia</name>
    <name type="common">English walnut</name>
    <dbReference type="NCBI Taxonomy" id="51240"/>
    <lineage>
        <taxon>Eukaryota</taxon>
        <taxon>Viridiplantae</taxon>
        <taxon>Streptophyta</taxon>
        <taxon>Embryophyta</taxon>
        <taxon>Tracheophyta</taxon>
        <taxon>Spermatophyta</taxon>
        <taxon>Magnoliopsida</taxon>
        <taxon>eudicotyledons</taxon>
        <taxon>Gunneridae</taxon>
        <taxon>Pentapetalae</taxon>
        <taxon>rosids</taxon>
        <taxon>fabids</taxon>
        <taxon>Fagales</taxon>
        <taxon>Juglandaceae</taxon>
        <taxon>Juglans</taxon>
    </lineage>
</organism>
<sequence length="1461" mass="167900">MGLGIGLGLGKGPDNISDPPIESRPLLMGPQDLILNRPQQFFFASKPEIIYNSSSDVSLLSTSIPTAPYSFSAHLPSGLESEKAMELFTNQENPQLLEDLSIHCEKNPMQIEKSVRLSDDPNYKENVLSENSAVCITNAQRHSQVNISSKRQQQVEFSEAPKRKSQRLLKVEQTDPKPHSDDTSMALALLELQSVYSDPTHQPWMITYVYAPAQWNNKAGFWSHLDSLYQAFPGPWICLRDFNDLIDQNEKSGGRPIYYNPNKGLKALMDRNGLIDIGYMGPKFTWTNNRQGQALIRERLDRAIANQEWRLLFLDATLQHLASSASDHHPILLYTTANTRQAPSFKFEEFWTREPLSHQIISEAWSKHHFGNPSYILCKKIKSTKEALKVWNKDHFGRINHNIHQLESELLEVQEADMTPSNQEKESFLQHRIHKQRKYEEILCKQKSRLTWLTSTDLNTKFYHLTTTIRRRRNAIDSIKLAPGNWSMDSTVIETSFINHFKSIYSSSNPNVPEQLDNLFEKQVSDIENESLSAIPVEEEILEALKQIPSNKAPGPDGMTALFYKHYWNIVKQDVILAVQNFFISGKLLKQINHTNIALIPKTNCPNNPSQYRPISLTNVSYKIITKIMANRLKILLPKIISPLQTAFVPGRNIKENTIIAHELFHHLKKKKKTGKSGLMAIKLDMEKVFDQVEWDFLFTVMLNLGFNHKWINLIKECITTVSFSILINGSPRDFFKSQRGIRQGDPISPFLFILVTEALSRILLKAEAQHKLEGIRISRNSPMVSYLLFADDTIIFAKATEKNARNISEYLTKYQSWSGQKVNLNKSSMFVTRNTNQAIKTSISLWLPFKASSARMKYLGLPTSFSRKKKENYSEMLGKVGKKLEGWKSKFLAQASRTMLIKSVVSTIPTYHMNTFLLPKSVCKSLDAAFKNFWLGFSKDKTHNLTLKSWKSICQPKKAGGLGIRLMEKMNQAMIAKTGWELSEQINSLWKSMLTAKYLKNTTFWEASQKATDSSMWKGILKSKELLMKGRCFQIYNGESVNIWLDPWIPTLINFKPKPLQGTDLELPNLTVFDLIIHNSRIWNVPKMQALFDHQSILEIQKIPLPLRAYEQDKVIWVLNHNGQYSVKTAYQAIIQDQVPLQKHSSMILFKPMWSLKIHDRHKLLIWKLLSNILPTRTRIGEVITNQETEECVFCSYEKETLVHLFVECPFNRILWQQSSWPLNFANLPIDSISDWIKMIIYPDKELRLKKEERHHFQLFAVIMLDFIWRKRNDIVHNHTSLSIEEASIQIKGTYEDYKAAWKEKVDQQSKDENWHPPPLNYQSYSFDAAVRDQFSVVSVIQRNHSGDILGILIEKVQTTIPLIAEAKAALLAANIASTQGLAIIEGDSQSIISSIESPNISTFWNISTIIKDIEHLSNLYQNWKFVKIHRFQNRCTHSVAQWAATNLVFGSIPMDNIPS</sequence>
<dbReference type="InterPro" id="IPR002156">
    <property type="entry name" value="RNaseH_domain"/>
</dbReference>
<dbReference type="Gene3D" id="3.30.420.10">
    <property type="entry name" value="Ribonuclease H-like superfamily/Ribonuclease H"/>
    <property type="match status" value="1"/>
</dbReference>
<evidence type="ECO:0000259" key="2">
    <source>
        <dbReference type="PROSITE" id="PS50878"/>
    </source>
</evidence>
<evidence type="ECO:0000256" key="1">
    <source>
        <dbReference type="SAM" id="MobiDB-lite"/>
    </source>
</evidence>
<feature type="compositionally biased region" description="Basic and acidic residues" evidence="1">
    <location>
        <begin position="169"/>
        <end position="181"/>
    </location>
</feature>
<dbReference type="SUPFAM" id="SSF56219">
    <property type="entry name" value="DNase I-like"/>
    <property type="match status" value="1"/>
</dbReference>
<reference evidence="4" key="1">
    <citation type="submission" date="2025-08" db="UniProtKB">
        <authorList>
            <consortium name="RefSeq"/>
        </authorList>
    </citation>
    <scope>IDENTIFICATION</scope>
    <source>
        <tissue evidence="4">Leaves</tissue>
    </source>
</reference>
<dbReference type="GeneID" id="118349652"/>
<dbReference type="PROSITE" id="PS50878">
    <property type="entry name" value="RT_POL"/>
    <property type="match status" value="1"/>
</dbReference>
<dbReference type="InParanoid" id="A0A6P9ETS1"/>
<dbReference type="InterPro" id="IPR026960">
    <property type="entry name" value="RVT-Znf"/>
</dbReference>
<accession>A0A6P9ETS1</accession>
<dbReference type="InterPro" id="IPR036691">
    <property type="entry name" value="Endo/exonu/phosph_ase_sf"/>
</dbReference>
<dbReference type="PANTHER" id="PTHR33116:SF86">
    <property type="entry name" value="REVERSE TRANSCRIPTASE DOMAIN-CONTAINING PROTEIN"/>
    <property type="match status" value="1"/>
</dbReference>
<dbReference type="SUPFAM" id="SSF56672">
    <property type="entry name" value="DNA/RNA polymerases"/>
    <property type="match status" value="1"/>
</dbReference>
<dbReference type="InterPro" id="IPR036397">
    <property type="entry name" value="RNaseH_sf"/>
</dbReference>
<dbReference type="KEGG" id="jre:118349652"/>
<feature type="domain" description="Reverse transcriptase" evidence="2">
    <location>
        <begin position="581"/>
        <end position="864"/>
    </location>
</feature>
<dbReference type="InterPro" id="IPR000477">
    <property type="entry name" value="RT_dom"/>
</dbReference>
<dbReference type="InterPro" id="IPR043502">
    <property type="entry name" value="DNA/RNA_pol_sf"/>
</dbReference>